<keyword evidence="4" id="KW-1185">Reference proteome</keyword>
<evidence type="ECO:0000256" key="1">
    <source>
        <dbReference type="SAM" id="MobiDB-lite"/>
    </source>
</evidence>
<evidence type="ECO:0000313" key="4">
    <source>
        <dbReference type="Proteomes" id="UP001257627"/>
    </source>
</evidence>
<feature type="region of interest" description="Disordered" evidence="1">
    <location>
        <begin position="1"/>
        <end position="21"/>
    </location>
</feature>
<organism evidence="3 4">
    <name type="scientific">Streptomyces mirabilis</name>
    <dbReference type="NCBI Taxonomy" id="68239"/>
    <lineage>
        <taxon>Bacteria</taxon>
        <taxon>Bacillati</taxon>
        <taxon>Actinomycetota</taxon>
        <taxon>Actinomycetes</taxon>
        <taxon>Kitasatosporales</taxon>
        <taxon>Streptomycetaceae</taxon>
        <taxon>Streptomyces</taxon>
    </lineage>
</organism>
<evidence type="ECO:0000256" key="2">
    <source>
        <dbReference type="SAM" id="Phobius"/>
    </source>
</evidence>
<comment type="caution">
    <text evidence="3">The sequence shown here is derived from an EMBL/GenBank/DDBJ whole genome shotgun (WGS) entry which is preliminary data.</text>
</comment>
<keyword evidence="2" id="KW-0472">Membrane</keyword>
<name>A0ABU3V4T4_9ACTN</name>
<dbReference type="Proteomes" id="UP001257627">
    <property type="component" value="Unassembled WGS sequence"/>
</dbReference>
<dbReference type="EMBL" id="JARAKF010000003">
    <property type="protein sequence ID" value="MDU9001187.1"/>
    <property type="molecule type" value="Genomic_DNA"/>
</dbReference>
<keyword evidence="2" id="KW-1133">Transmembrane helix</keyword>
<sequence>MTDSTGPMPGAEPRAGLAPHAAAPGAPNAGFWWEDARRQERLDTEAYPDSASASWDIPRLVDARAAWGWLRWQIPAGEQGLPVSLQIGVLPPTPSHSARLARRWLLRRPYGLLVLGLSVPIFVAVVMSFWAGLYLLGTGVAWVIVVLAGFLVAWCASALPSALDLMARRWVRVVEIEPARERLTRLVVLHNQVVGAATAAPVPELEHAVSLCRGVLWDAAGLLTDPASDSEAQLRSYEELLTSLAEQAAQTAATWQDLERAVVSTDASNGSSVGTGEGERASAATSLLPLEALSEATSALSELATAQKYAAARLMALSVQTITQPEDQMP</sequence>
<keyword evidence="3" id="KW-0614">Plasmid</keyword>
<feature type="transmembrane region" description="Helical" evidence="2">
    <location>
        <begin position="110"/>
        <end position="133"/>
    </location>
</feature>
<evidence type="ECO:0000313" key="3">
    <source>
        <dbReference type="EMBL" id="MDU9001187.1"/>
    </source>
</evidence>
<feature type="transmembrane region" description="Helical" evidence="2">
    <location>
        <begin position="139"/>
        <end position="159"/>
    </location>
</feature>
<protein>
    <submittedName>
        <fullName evidence="3">Uncharacterized protein</fullName>
    </submittedName>
</protein>
<geneLocation type="plasmid" evidence="3">
    <name>unnamed1</name>
</geneLocation>
<feature type="compositionally biased region" description="Low complexity" evidence="1">
    <location>
        <begin position="11"/>
        <end position="21"/>
    </location>
</feature>
<reference evidence="3 4" key="1">
    <citation type="submission" date="2023-02" db="EMBL/GenBank/DDBJ databases">
        <authorList>
            <person name="Maleckis M."/>
        </authorList>
    </citation>
    <scope>NUCLEOTIDE SEQUENCE [LARGE SCALE GENOMIC DNA]</scope>
    <source>
        <strain evidence="3 4">P8-A2</strain>
        <plasmid evidence="3">unnamed1</plasmid>
    </source>
</reference>
<dbReference type="RefSeq" id="WP_266943930.1">
    <property type="nucleotide sequence ID" value="NZ_JAPEMK010000002.1"/>
</dbReference>
<accession>A0ABU3V4T4</accession>
<gene>
    <name evidence="3" type="ORF">PU648_54870</name>
</gene>
<proteinExistence type="predicted"/>
<keyword evidence="2" id="KW-0812">Transmembrane</keyword>